<dbReference type="PANTHER" id="PTHR46720">
    <property type="entry name" value="HYDROXYLASE, PUTATIVE (AFU_ORTHOLOGUE AFUA_3G01460)-RELATED"/>
    <property type="match status" value="1"/>
</dbReference>
<dbReference type="Gene3D" id="3.50.50.60">
    <property type="entry name" value="FAD/NAD(P)-binding domain"/>
    <property type="match status" value="1"/>
</dbReference>
<dbReference type="Pfam" id="PF01494">
    <property type="entry name" value="FAD_binding_3"/>
    <property type="match status" value="2"/>
</dbReference>
<dbReference type="AlphaFoldDB" id="M2RG51"/>
<dbReference type="InterPro" id="IPR036188">
    <property type="entry name" value="FAD/NAD-bd_sf"/>
</dbReference>
<evidence type="ECO:0000259" key="4">
    <source>
        <dbReference type="Pfam" id="PF01494"/>
    </source>
</evidence>
<dbReference type="HOGENOM" id="CLU_009665_6_3_1"/>
<dbReference type="OrthoDB" id="417877at2759"/>
<dbReference type="SUPFAM" id="SSF51905">
    <property type="entry name" value="FAD/NAD(P)-binding domain"/>
    <property type="match status" value="1"/>
</dbReference>
<reference evidence="5 6" key="1">
    <citation type="journal article" date="2012" name="Proc. Natl. Acad. Sci. U.S.A.">
        <title>Comparative genomics of Ceriporiopsis subvermispora and Phanerochaete chrysosporium provide insight into selective ligninolysis.</title>
        <authorList>
            <person name="Fernandez-Fueyo E."/>
            <person name="Ruiz-Duenas F.J."/>
            <person name="Ferreira P."/>
            <person name="Floudas D."/>
            <person name="Hibbett D.S."/>
            <person name="Canessa P."/>
            <person name="Larrondo L.F."/>
            <person name="James T.Y."/>
            <person name="Seelenfreund D."/>
            <person name="Lobos S."/>
            <person name="Polanco R."/>
            <person name="Tello M."/>
            <person name="Honda Y."/>
            <person name="Watanabe T."/>
            <person name="Watanabe T."/>
            <person name="Ryu J.S."/>
            <person name="Kubicek C.P."/>
            <person name="Schmoll M."/>
            <person name="Gaskell J."/>
            <person name="Hammel K.E."/>
            <person name="St John F.J."/>
            <person name="Vanden Wymelenberg A."/>
            <person name="Sabat G."/>
            <person name="Splinter BonDurant S."/>
            <person name="Syed K."/>
            <person name="Yadav J.S."/>
            <person name="Doddapaneni H."/>
            <person name="Subramanian V."/>
            <person name="Lavin J.L."/>
            <person name="Oguiza J.A."/>
            <person name="Perez G."/>
            <person name="Pisabarro A.G."/>
            <person name="Ramirez L."/>
            <person name="Santoyo F."/>
            <person name="Master E."/>
            <person name="Coutinho P.M."/>
            <person name="Henrissat B."/>
            <person name="Lombard V."/>
            <person name="Magnuson J.K."/>
            <person name="Kuees U."/>
            <person name="Hori C."/>
            <person name="Igarashi K."/>
            <person name="Samejima M."/>
            <person name="Held B.W."/>
            <person name="Barry K.W."/>
            <person name="LaButti K.M."/>
            <person name="Lapidus A."/>
            <person name="Lindquist E.A."/>
            <person name="Lucas S.M."/>
            <person name="Riley R."/>
            <person name="Salamov A.A."/>
            <person name="Hoffmeister D."/>
            <person name="Schwenk D."/>
            <person name="Hadar Y."/>
            <person name="Yarden O."/>
            <person name="de Vries R.P."/>
            <person name="Wiebenga A."/>
            <person name="Stenlid J."/>
            <person name="Eastwood D."/>
            <person name="Grigoriev I.V."/>
            <person name="Berka R.M."/>
            <person name="Blanchette R.A."/>
            <person name="Kersten P."/>
            <person name="Martinez A.T."/>
            <person name="Vicuna R."/>
            <person name="Cullen D."/>
        </authorList>
    </citation>
    <scope>NUCLEOTIDE SEQUENCE [LARGE SCALE GENOMIC DNA]</scope>
    <source>
        <strain evidence="5 6">B</strain>
    </source>
</reference>
<feature type="domain" description="FAD-binding" evidence="4">
    <location>
        <begin position="311"/>
        <end position="380"/>
    </location>
</feature>
<dbReference type="STRING" id="914234.M2RG51"/>
<evidence type="ECO:0000313" key="5">
    <source>
        <dbReference type="EMBL" id="EMD37796.1"/>
    </source>
</evidence>
<dbReference type="Proteomes" id="UP000016930">
    <property type="component" value="Unassembled WGS sequence"/>
</dbReference>
<proteinExistence type="predicted"/>
<dbReference type="InterPro" id="IPR051104">
    <property type="entry name" value="FAD_monoxygenase"/>
</dbReference>
<evidence type="ECO:0000256" key="3">
    <source>
        <dbReference type="ARBA" id="ARBA00023002"/>
    </source>
</evidence>
<evidence type="ECO:0000256" key="2">
    <source>
        <dbReference type="ARBA" id="ARBA00022827"/>
    </source>
</evidence>
<dbReference type="PANTHER" id="PTHR46720:SF3">
    <property type="entry name" value="FAD-BINDING DOMAIN-CONTAINING PROTEIN-RELATED"/>
    <property type="match status" value="1"/>
</dbReference>
<evidence type="ECO:0000313" key="6">
    <source>
        <dbReference type="Proteomes" id="UP000016930"/>
    </source>
</evidence>
<dbReference type="GO" id="GO:0071949">
    <property type="term" value="F:FAD binding"/>
    <property type="evidence" value="ECO:0007669"/>
    <property type="project" value="InterPro"/>
</dbReference>
<dbReference type="SUPFAM" id="SSF54373">
    <property type="entry name" value="FAD-linked reductases, C-terminal domain"/>
    <property type="match status" value="1"/>
</dbReference>
<dbReference type="GO" id="GO:0016491">
    <property type="term" value="F:oxidoreductase activity"/>
    <property type="evidence" value="ECO:0007669"/>
    <property type="project" value="UniProtKB-KW"/>
</dbReference>
<dbReference type="EMBL" id="KB445796">
    <property type="protein sequence ID" value="EMD37796.1"/>
    <property type="molecule type" value="Genomic_DNA"/>
</dbReference>
<dbReference type="PRINTS" id="PR00420">
    <property type="entry name" value="RNGMNOXGNASE"/>
</dbReference>
<accession>M2RG51</accession>
<evidence type="ECO:0000256" key="1">
    <source>
        <dbReference type="ARBA" id="ARBA00022630"/>
    </source>
</evidence>
<dbReference type="GO" id="GO:0044550">
    <property type="term" value="P:secondary metabolite biosynthetic process"/>
    <property type="evidence" value="ECO:0007669"/>
    <property type="project" value="TreeGrafter"/>
</dbReference>
<keyword evidence="2" id="KW-0274">FAD</keyword>
<keyword evidence="3" id="KW-0560">Oxidoreductase</keyword>
<keyword evidence="1" id="KW-0285">Flavoprotein</keyword>
<protein>
    <recommendedName>
        <fullName evidence="4">FAD-binding domain-containing protein</fullName>
    </recommendedName>
</protein>
<name>M2RG51_CERS8</name>
<sequence>MANRLNVAIVGGGITGLALAIALSRNAPDLKVDIYEATPSFSSVGAGIGMWPRVREIVETYGLAEAFARYQVATPGIDSFFKWRRSDLRHGVALGRGQVGMRSYHRADLLQVLLEHVPPHYGTHFSKRLDSYVDDPDQDVVILRFADGTSASCDILIGADGIKSAVRRKMYTEMAEETQTEGNSDEQAQNLLSCITPVWSGERVYRHIITRDDLVKSYPDHPSLSGPVQYIAAHRYLITYPISQGRAFNVGAFISYPERCGTIYEGPWVREATQDEVLAEFAGFEPAGQAILDLMIKPSLWAVNIVPPLPTYVSGRVALVGDAAHAMRPHQGAGAGQGIEDGFILAALLGSHAATRQTLTTALSVYDTIRRPVVEETSQRTIDMGLSLYLERPWSTSHEDLASTCEAEAHKFEEPDRVQAFEEAVSDLYGWLWYGSALPSRQQALDLLQARIHDRE</sequence>
<organism evidence="5 6">
    <name type="scientific">Ceriporiopsis subvermispora (strain B)</name>
    <name type="common">White-rot fungus</name>
    <name type="synonym">Gelatoporia subvermispora</name>
    <dbReference type="NCBI Taxonomy" id="914234"/>
    <lineage>
        <taxon>Eukaryota</taxon>
        <taxon>Fungi</taxon>
        <taxon>Dikarya</taxon>
        <taxon>Basidiomycota</taxon>
        <taxon>Agaricomycotina</taxon>
        <taxon>Agaricomycetes</taxon>
        <taxon>Polyporales</taxon>
        <taxon>Gelatoporiaceae</taxon>
        <taxon>Gelatoporia</taxon>
    </lineage>
</organism>
<dbReference type="InterPro" id="IPR002938">
    <property type="entry name" value="FAD-bd"/>
</dbReference>
<gene>
    <name evidence="5" type="ORF">CERSUDRAFT_123655</name>
</gene>
<feature type="domain" description="FAD-binding" evidence="4">
    <location>
        <begin position="5"/>
        <end position="180"/>
    </location>
</feature>
<keyword evidence="6" id="KW-1185">Reference proteome</keyword>